<dbReference type="InterPro" id="IPR038352">
    <property type="entry name" value="Imelysin_sf"/>
</dbReference>
<gene>
    <name evidence="10" type="ORF">DSL64_07935</name>
</gene>
<dbReference type="RefSeq" id="WP_115830139.1">
    <property type="nucleotide sequence ID" value="NZ_QNUL01000004.1"/>
</dbReference>
<feature type="domain" description="Cytochrome c" evidence="9">
    <location>
        <begin position="446"/>
        <end position="588"/>
    </location>
</feature>
<feature type="signal peptide" evidence="8">
    <location>
        <begin position="1"/>
        <end position="21"/>
    </location>
</feature>
<feature type="domain" description="Cytochrome c" evidence="9">
    <location>
        <begin position="295"/>
        <end position="409"/>
    </location>
</feature>
<dbReference type="GO" id="GO:0046872">
    <property type="term" value="F:metal ion binding"/>
    <property type="evidence" value="ECO:0007669"/>
    <property type="project" value="UniProtKB-KW"/>
</dbReference>
<evidence type="ECO:0000256" key="2">
    <source>
        <dbReference type="ARBA" id="ARBA00022617"/>
    </source>
</evidence>
<evidence type="ECO:0000256" key="3">
    <source>
        <dbReference type="ARBA" id="ARBA00022723"/>
    </source>
</evidence>
<keyword evidence="5" id="KW-0560">Oxidoreductase</keyword>
<dbReference type="Proteomes" id="UP000256373">
    <property type="component" value="Unassembled WGS sequence"/>
</dbReference>
<dbReference type="GO" id="GO:0004130">
    <property type="term" value="F:cytochrome-c peroxidase activity"/>
    <property type="evidence" value="ECO:0007669"/>
    <property type="project" value="TreeGrafter"/>
</dbReference>
<feature type="chain" id="PRO_5017649779" evidence="8">
    <location>
        <begin position="22"/>
        <end position="592"/>
    </location>
</feature>
<comment type="subcellular location">
    <subcellularLocation>
        <location evidence="1">Cell envelope</location>
    </subcellularLocation>
</comment>
<dbReference type="PANTHER" id="PTHR30600:SF10">
    <property type="entry name" value="BLL6722 PROTEIN"/>
    <property type="match status" value="1"/>
</dbReference>
<dbReference type="AlphaFoldDB" id="A0A3D8YEI2"/>
<evidence type="ECO:0000256" key="5">
    <source>
        <dbReference type="ARBA" id="ARBA00023002"/>
    </source>
</evidence>
<dbReference type="PROSITE" id="PS51007">
    <property type="entry name" value="CYTC"/>
    <property type="match status" value="2"/>
</dbReference>
<reference evidence="10 11" key="1">
    <citation type="submission" date="2018-07" db="EMBL/GenBank/DDBJ databases">
        <title>Dyadobacter roseus sp. nov., isolated from rose rhizosphere soil.</title>
        <authorList>
            <person name="Chen L."/>
        </authorList>
    </citation>
    <scope>NUCLEOTIDE SEQUENCE [LARGE SCALE GENOMIC DNA]</scope>
    <source>
        <strain evidence="10 11">RS19</strain>
    </source>
</reference>
<dbReference type="InterPro" id="IPR036909">
    <property type="entry name" value="Cyt_c-like_dom_sf"/>
</dbReference>
<accession>A0A3D8YEI2</accession>
<keyword evidence="10" id="KW-0575">Peroxidase</keyword>
<dbReference type="GO" id="GO:0020037">
    <property type="term" value="F:heme binding"/>
    <property type="evidence" value="ECO:0007669"/>
    <property type="project" value="InterPro"/>
</dbReference>
<evidence type="ECO:0000256" key="7">
    <source>
        <dbReference type="PROSITE-ProRule" id="PRU00433"/>
    </source>
</evidence>
<dbReference type="EMBL" id="QNUL01000004">
    <property type="protein sequence ID" value="REA62843.1"/>
    <property type="molecule type" value="Genomic_DNA"/>
</dbReference>
<dbReference type="InterPro" id="IPR051395">
    <property type="entry name" value="Cytochrome_c_Peroxidase/MauG"/>
</dbReference>
<name>A0A3D8YEI2_9BACT</name>
<organism evidence="10 11">
    <name type="scientific">Dyadobacter luteus</name>
    <dbReference type="NCBI Taxonomy" id="2259619"/>
    <lineage>
        <taxon>Bacteria</taxon>
        <taxon>Pseudomonadati</taxon>
        <taxon>Bacteroidota</taxon>
        <taxon>Cytophagia</taxon>
        <taxon>Cytophagales</taxon>
        <taxon>Spirosomataceae</taxon>
        <taxon>Dyadobacter</taxon>
    </lineage>
</organism>
<dbReference type="InterPro" id="IPR004852">
    <property type="entry name" value="Di-haem_cyt_c_peroxidsae"/>
</dbReference>
<dbReference type="PROSITE" id="PS51257">
    <property type="entry name" value="PROKAR_LIPOPROTEIN"/>
    <property type="match status" value="1"/>
</dbReference>
<dbReference type="SUPFAM" id="SSF46626">
    <property type="entry name" value="Cytochrome c"/>
    <property type="match status" value="2"/>
</dbReference>
<comment type="caution">
    <text evidence="10">The sequence shown here is derived from an EMBL/GenBank/DDBJ whole genome shotgun (WGS) entry which is preliminary data.</text>
</comment>
<dbReference type="Gene3D" id="1.10.760.10">
    <property type="entry name" value="Cytochrome c-like domain"/>
    <property type="match status" value="2"/>
</dbReference>
<evidence type="ECO:0000313" key="10">
    <source>
        <dbReference type="EMBL" id="REA62843.1"/>
    </source>
</evidence>
<keyword evidence="2 7" id="KW-0349">Heme</keyword>
<keyword evidence="6 7" id="KW-0408">Iron</keyword>
<evidence type="ECO:0000256" key="4">
    <source>
        <dbReference type="ARBA" id="ARBA00022729"/>
    </source>
</evidence>
<proteinExistence type="predicted"/>
<dbReference type="GO" id="GO:0030313">
    <property type="term" value="C:cell envelope"/>
    <property type="evidence" value="ECO:0007669"/>
    <property type="project" value="UniProtKB-SubCell"/>
</dbReference>
<evidence type="ECO:0000256" key="8">
    <source>
        <dbReference type="SAM" id="SignalP"/>
    </source>
</evidence>
<dbReference type="GO" id="GO:0009055">
    <property type="term" value="F:electron transfer activity"/>
    <property type="evidence" value="ECO:0007669"/>
    <property type="project" value="InterPro"/>
</dbReference>
<dbReference type="InterPro" id="IPR009056">
    <property type="entry name" value="Cyt_c-like_dom"/>
</dbReference>
<evidence type="ECO:0000313" key="11">
    <source>
        <dbReference type="Proteomes" id="UP000256373"/>
    </source>
</evidence>
<dbReference type="OrthoDB" id="9805202at2"/>
<evidence type="ECO:0000259" key="9">
    <source>
        <dbReference type="PROSITE" id="PS51007"/>
    </source>
</evidence>
<sequence length="592" mass="65929">MRYFFKLTIVCSALWFLSACSKQSPSQQVREYFIGDLNIVINKNDDFLGKARGGSPKRELQHEFLKLRLRYKQIEAFAEYFTPSTVKLVNGAPLDEVEDEENAVFEPGGLQVIEELIFTDDAIDKDELIRHIRKLQVNLKRIKMLWEDIQLTDAQALDALRLEMFRLTTLGISGFDTPGSGNAVEESKTVLTAFREYIDIYDKVLHDTDALNEKVEAALIFLEAQKDFNSLDRAAFITEHLNPICQLLHNEQKKAGIAFIQDGKLLRGDAATLFEPGAFDAEALVTNPDFKSTADRVALGEKLFYDGKLSGNGNTNCGSCHSPALAYSDGLKTSKGFVNGNILRNAPTIMYAALQQATFYDLRSPSLEDQASDVIHNTDEMHGSLQAITKMIASDDAYVSLFKKAYSDSIQPIHVQNALASFVRSLSPFNSSFDQYMRGDKKALTDGQVKGFNLFMGKAKCGTCHFIPLFNGTVPPDYQRSESEVLGVTSNTDFKHPVMDSDLGRGRHNKFPQWQNAFKTSSLRNIGKTAPYMHNGAYATLEQVMDFYNEGGGAGMGLSVPNQTLAADKLELTPQEIQHVISFMESLTDKSL</sequence>
<dbReference type="Pfam" id="PF03150">
    <property type="entry name" value="CCP_MauG"/>
    <property type="match status" value="1"/>
</dbReference>
<evidence type="ECO:0000256" key="1">
    <source>
        <dbReference type="ARBA" id="ARBA00004196"/>
    </source>
</evidence>
<keyword evidence="4 8" id="KW-0732">Signal</keyword>
<keyword evidence="11" id="KW-1185">Reference proteome</keyword>
<keyword evidence="3 7" id="KW-0479">Metal-binding</keyword>
<evidence type="ECO:0000256" key="6">
    <source>
        <dbReference type="ARBA" id="ARBA00023004"/>
    </source>
</evidence>
<dbReference type="Gene3D" id="1.20.1420.20">
    <property type="entry name" value="M75 peptidase, HXXE motif"/>
    <property type="match status" value="1"/>
</dbReference>
<protein>
    <submittedName>
        <fullName evidence="10">Cytochrome-c peroxidase</fullName>
    </submittedName>
</protein>
<dbReference type="PANTHER" id="PTHR30600">
    <property type="entry name" value="CYTOCHROME C PEROXIDASE-RELATED"/>
    <property type="match status" value="1"/>
</dbReference>